<accession>A0AA47I6A2</accession>
<evidence type="ECO:0000259" key="1">
    <source>
        <dbReference type="Pfam" id="PF05368"/>
    </source>
</evidence>
<dbReference type="EMBL" id="CP086239">
    <property type="protein sequence ID" value="WAG59259.1"/>
    <property type="molecule type" value="Genomic_DNA"/>
</dbReference>
<name>A0AA47I6A2_9CLOT</name>
<sequence length="289" mass="32507">MIYNITAATGQLGSKIVEAALKVIKPEELILTVRSPKRASQYMSQGVSVKKADYNAEIELIEAFKNTDVLIYIPSIVVPNLPRVTEFENAVVAAEKAKVKHFIYVGFCADHENNPFKMSPAFGYAHRRLASSDLEYTYIRNAMYADPLPPYMPELIKREKLIYPAEEGKISFISRSDIAKAVIKIATDKKLQGNKYTLTGNRNYSMVELASLLSEISGKTIKYNPMTVEEFAVTYDQPKGFGTTLASLYVAAAYNLLGEVTNDYKTITGEETEDLYNFIKREYRSKLND</sequence>
<dbReference type="RefSeq" id="WP_216127036.1">
    <property type="nucleotide sequence ID" value="NZ_CP086239.1"/>
</dbReference>
<feature type="domain" description="NmrA-like" evidence="1">
    <location>
        <begin position="5"/>
        <end position="276"/>
    </location>
</feature>
<protein>
    <submittedName>
        <fullName evidence="2">SDR family oxidoreductase</fullName>
    </submittedName>
</protein>
<proteinExistence type="predicted"/>
<dbReference type="Pfam" id="PF05368">
    <property type="entry name" value="NmrA"/>
    <property type="match status" value="1"/>
</dbReference>
<dbReference type="PANTHER" id="PTHR47129">
    <property type="entry name" value="QUINONE OXIDOREDUCTASE 2"/>
    <property type="match status" value="1"/>
</dbReference>
<dbReference type="PANTHER" id="PTHR47129:SF1">
    <property type="entry name" value="NMRA-LIKE DOMAIN-CONTAINING PROTEIN"/>
    <property type="match status" value="1"/>
</dbReference>
<evidence type="ECO:0000313" key="2">
    <source>
        <dbReference type="EMBL" id="WAG59259.1"/>
    </source>
</evidence>
<dbReference type="Proteomes" id="UP001164733">
    <property type="component" value="Chromosome"/>
</dbReference>
<organism evidence="2 3">
    <name type="scientific">Clostridium estertheticum</name>
    <dbReference type="NCBI Taxonomy" id="238834"/>
    <lineage>
        <taxon>Bacteria</taxon>
        <taxon>Bacillati</taxon>
        <taxon>Bacillota</taxon>
        <taxon>Clostridia</taxon>
        <taxon>Eubacteriales</taxon>
        <taxon>Clostridiaceae</taxon>
        <taxon>Clostridium</taxon>
    </lineage>
</organism>
<evidence type="ECO:0000313" key="3">
    <source>
        <dbReference type="Proteomes" id="UP001164733"/>
    </source>
</evidence>
<reference evidence="2" key="1">
    <citation type="submission" date="2021-11" db="EMBL/GenBank/DDBJ databases">
        <title>Clostridia strains as spoilage organisms.</title>
        <authorList>
            <person name="Wambui J."/>
            <person name="Stevens M.J.A."/>
            <person name="Stephan R."/>
        </authorList>
    </citation>
    <scope>NUCLEOTIDE SEQUENCE</scope>
    <source>
        <strain evidence="2">CF009</strain>
    </source>
</reference>
<dbReference type="AlphaFoldDB" id="A0AA47I6A2"/>
<dbReference type="InterPro" id="IPR008030">
    <property type="entry name" value="NmrA-like"/>
</dbReference>
<dbReference type="CDD" id="cd05269">
    <property type="entry name" value="TMR_SDR_a"/>
    <property type="match status" value="1"/>
</dbReference>
<dbReference type="InterPro" id="IPR052718">
    <property type="entry name" value="NmrA-type_oxidoreductase"/>
</dbReference>
<gene>
    <name evidence="2" type="ORF">LL038_16640</name>
</gene>